<sequence>MNGMSGYPSKKQETGEEHVSFDSSPLLSCICEMDYLPRTFGEKVKFDRETLSRKYILFYCFFQPPRHPFAVLRSCHPISLFKLCTDLYSVRDDFEMVSIVRMSEEHDCEELIKWLAFSAPTYSLVVPAEESHRRNVMCECLDVLYPGSLKCLLVNVEKGIVVHGGLDSMSCLTEHLQKLQKESSLDWLRSSERVFKMLWPVIPEEQENPFPLG</sequence>
<dbReference type="AlphaFoldDB" id="A0A328D662"/>
<dbReference type="Proteomes" id="UP000249390">
    <property type="component" value="Unassembled WGS sequence"/>
</dbReference>
<name>A0A328D662_9ASTE</name>
<keyword evidence="2" id="KW-1185">Reference proteome</keyword>
<reference evidence="1 2" key="1">
    <citation type="submission" date="2018-06" db="EMBL/GenBank/DDBJ databases">
        <title>The Genome of Cuscuta australis (Dodder) Provides Insight into the Evolution of Plant Parasitism.</title>
        <authorList>
            <person name="Liu H."/>
        </authorList>
    </citation>
    <scope>NUCLEOTIDE SEQUENCE [LARGE SCALE GENOMIC DNA]</scope>
    <source>
        <strain evidence="2">cv. Yunnan</strain>
        <tissue evidence="1">Vines</tissue>
    </source>
</reference>
<accession>A0A328D662</accession>
<comment type="caution">
    <text evidence="1">The sequence shown here is derived from an EMBL/GenBank/DDBJ whole genome shotgun (WGS) entry which is preliminary data.</text>
</comment>
<gene>
    <name evidence="1" type="ORF">DM860_006710</name>
</gene>
<evidence type="ECO:0000313" key="2">
    <source>
        <dbReference type="Proteomes" id="UP000249390"/>
    </source>
</evidence>
<organism evidence="1 2">
    <name type="scientific">Cuscuta australis</name>
    <dbReference type="NCBI Taxonomy" id="267555"/>
    <lineage>
        <taxon>Eukaryota</taxon>
        <taxon>Viridiplantae</taxon>
        <taxon>Streptophyta</taxon>
        <taxon>Embryophyta</taxon>
        <taxon>Tracheophyta</taxon>
        <taxon>Spermatophyta</taxon>
        <taxon>Magnoliopsida</taxon>
        <taxon>eudicotyledons</taxon>
        <taxon>Gunneridae</taxon>
        <taxon>Pentapetalae</taxon>
        <taxon>asterids</taxon>
        <taxon>lamiids</taxon>
        <taxon>Solanales</taxon>
        <taxon>Convolvulaceae</taxon>
        <taxon>Cuscuteae</taxon>
        <taxon>Cuscuta</taxon>
        <taxon>Cuscuta subgen. Grammica</taxon>
        <taxon>Cuscuta sect. Cleistogrammica</taxon>
    </lineage>
</organism>
<protein>
    <submittedName>
        <fullName evidence="1">Uncharacterized protein</fullName>
    </submittedName>
</protein>
<proteinExistence type="predicted"/>
<dbReference type="EMBL" id="NQVE01000194">
    <property type="protein sequence ID" value="RAL40640.1"/>
    <property type="molecule type" value="Genomic_DNA"/>
</dbReference>
<evidence type="ECO:0000313" key="1">
    <source>
        <dbReference type="EMBL" id="RAL40640.1"/>
    </source>
</evidence>